<keyword evidence="3" id="KW-1185">Reference proteome</keyword>
<name>A0A9W6VGT1_9PSEU</name>
<dbReference type="AlphaFoldDB" id="A0A9W6VGT1"/>
<dbReference type="Proteomes" id="UP001165136">
    <property type="component" value="Unassembled WGS sequence"/>
</dbReference>
<evidence type="ECO:0000313" key="2">
    <source>
        <dbReference type="EMBL" id="GLY71153.1"/>
    </source>
</evidence>
<organism evidence="2 3">
    <name type="scientific">Amycolatopsis taiwanensis</name>
    <dbReference type="NCBI Taxonomy" id="342230"/>
    <lineage>
        <taxon>Bacteria</taxon>
        <taxon>Bacillati</taxon>
        <taxon>Actinomycetota</taxon>
        <taxon>Actinomycetes</taxon>
        <taxon>Pseudonocardiales</taxon>
        <taxon>Pseudonocardiaceae</taxon>
        <taxon>Amycolatopsis</taxon>
    </lineage>
</organism>
<dbReference type="InterPro" id="IPR042095">
    <property type="entry name" value="SUMF_sf"/>
</dbReference>
<sequence>MGFGLYNVSGNVWEWCADWFDGSHTARAMRGGSYLCHDSCCNRYRVAARTANTPDSSSGNLGFRTVADV</sequence>
<proteinExistence type="predicted"/>
<protein>
    <recommendedName>
        <fullName evidence="1">Sulfatase-modifying factor enzyme-like domain-containing protein</fullName>
    </recommendedName>
</protein>
<reference evidence="2" key="1">
    <citation type="submission" date="2023-03" db="EMBL/GenBank/DDBJ databases">
        <title>Amycolatopsis taiwanensis NBRC 103393.</title>
        <authorList>
            <person name="Ichikawa N."/>
            <person name="Sato H."/>
            <person name="Tonouchi N."/>
        </authorList>
    </citation>
    <scope>NUCLEOTIDE SEQUENCE</scope>
    <source>
        <strain evidence="2">NBRC 103393</strain>
    </source>
</reference>
<dbReference type="InterPro" id="IPR005532">
    <property type="entry name" value="SUMF_dom"/>
</dbReference>
<accession>A0A9W6VGT1</accession>
<dbReference type="Pfam" id="PF03781">
    <property type="entry name" value="FGE-sulfatase"/>
    <property type="match status" value="1"/>
</dbReference>
<comment type="caution">
    <text evidence="2">The sequence shown here is derived from an EMBL/GenBank/DDBJ whole genome shotgun (WGS) entry which is preliminary data.</text>
</comment>
<gene>
    <name evidence="2" type="ORF">Atai01_77720</name>
</gene>
<dbReference type="InterPro" id="IPR016187">
    <property type="entry name" value="CTDL_fold"/>
</dbReference>
<dbReference type="SUPFAM" id="SSF56436">
    <property type="entry name" value="C-type lectin-like"/>
    <property type="match status" value="1"/>
</dbReference>
<dbReference type="PANTHER" id="PTHR23150:SF19">
    <property type="entry name" value="FORMYLGLYCINE-GENERATING ENZYME"/>
    <property type="match status" value="1"/>
</dbReference>
<dbReference type="PANTHER" id="PTHR23150">
    <property type="entry name" value="SULFATASE MODIFYING FACTOR 1, 2"/>
    <property type="match status" value="1"/>
</dbReference>
<evidence type="ECO:0000259" key="1">
    <source>
        <dbReference type="Pfam" id="PF03781"/>
    </source>
</evidence>
<dbReference type="Gene3D" id="3.90.1580.10">
    <property type="entry name" value="paralog of FGE (formylglycine-generating enzyme)"/>
    <property type="match status" value="1"/>
</dbReference>
<dbReference type="RefSeq" id="WP_432705853.1">
    <property type="nucleotide sequence ID" value="NZ_BSTI01000031.1"/>
</dbReference>
<dbReference type="InterPro" id="IPR051043">
    <property type="entry name" value="Sulfatase_Mod_Factor_Kinase"/>
</dbReference>
<evidence type="ECO:0000313" key="3">
    <source>
        <dbReference type="Proteomes" id="UP001165136"/>
    </source>
</evidence>
<feature type="domain" description="Sulfatase-modifying factor enzyme-like" evidence="1">
    <location>
        <begin position="3"/>
        <end position="66"/>
    </location>
</feature>
<dbReference type="EMBL" id="BSTI01000031">
    <property type="protein sequence ID" value="GLY71153.1"/>
    <property type="molecule type" value="Genomic_DNA"/>
</dbReference>
<dbReference type="GO" id="GO:0120147">
    <property type="term" value="F:formylglycine-generating oxidase activity"/>
    <property type="evidence" value="ECO:0007669"/>
    <property type="project" value="TreeGrafter"/>
</dbReference>